<keyword evidence="2" id="KW-1133">Transmembrane helix</keyword>
<keyword evidence="2" id="KW-0472">Membrane</keyword>
<sequence length="642" mass="71735">MNVQRNHLFQVLIDIVAINLAWFAALVLRFDGRIPSTYLRNWLAIALVVTVIRIGFFLAFRLYNSLWSYSSVPEFFLVIKAVSASTIVIWFFALMAQDLGWLPFPTPKAIGIIDWFINILLLGSLRFAIRIRREWVITRLNAQNTVKKHLLIIGAGEAGSTIIKEINRSLSANYLPIGFIDDDPRKKGHRLHGIPVLGTRQDIPRLIKQYEVEEVIIALPSASRQVIREIIGVCQPEAVHILMVPSVAEILNGTVSLKQLRDVEIADLLGREPVKIDLAEIAGYLHGERVLITGAGGSIGSEICRQVAKFAPEVMLLLGRGENSIYEIDQELRNNAPEVPRIPIIADIRDRDKMARIFEEYAPTVVFHAAAHKHVPLMENEPDEAIKNNVFGTKNLVEMADRFQCKRFVLISTDKAVNPTSVMGATKRVAELILQDYSRRSKTKFMAVRFGNVLGSRGSIIPLFRNQILRGGPVTITDPEMTRFFMTIPEAAQLVIQAGALGHGGEIFILDMGEPVKILDLARELIRLSGLIPDKDIKIEFTGIRPGEKLYEEILTRDEGVRVTKHERIYTTQVCGVEPGYLAEHLESLRANLGETADAIKTLLQQIAAEYQPWSAQKPSLHDSLGGAAVMKQREGTTGNVF</sequence>
<evidence type="ECO:0000256" key="1">
    <source>
        <dbReference type="ARBA" id="ARBA00007430"/>
    </source>
</evidence>
<dbReference type="AlphaFoldDB" id="A0A4R1RVS9"/>
<evidence type="ECO:0000313" key="5">
    <source>
        <dbReference type="Proteomes" id="UP000295008"/>
    </source>
</evidence>
<dbReference type="PANTHER" id="PTHR43318:SF1">
    <property type="entry name" value="POLYSACCHARIDE BIOSYNTHESIS PROTEIN EPSC-RELATED"/>
    <property type="match status" value="1"/>
</dbReference>
<dbReference type="RefSeq" id="WP_243662871.1">
    <property type="nucleotide sequence ID" value="NZ_SLUN01000009.1"/>
</dbReference>
<dbReference type="EMBL" id="SLUN01000009">
    <property type="protein sequence ID" value="TCL70773.1"/>
    <property type="molecule type" value="Genomic_DNA"/>
</dbReference>
<dbReference type="Gene3D" id="3.40.50.720">
    <property type="entry name" value="NAD(P)-binding Rossmann-like Domain"/>
    <property type="match status" value="2"/>
</dbReference>
<proteinExistence type="inferred from homology"/>
<dbReference type="InterPro" id="IPR051203">
    <property type="entry name" value="Polysaccharide_Synthase-Rel"/>
</dbReference>
<dbReference type="SUPFAM" id="SSF51735">
    <property type="entry name" value="NAD(P)-binding Rossmann-fold domains"/>
    <property type="match status" value="2"/>
</dbReference>
<evidence type="ECO:0000256" key="2">
    <source>
        <dbReference type="SAM" id="Phobius"/>
    </source>
</evidence>
<feature type="transmembrane region" description="Helical" evidence="2">
    <location>
        <begin position="109"/>
        <end position="129"/>
    </location>
</feature>
<comment type="similarity">
    <text evidence="1">Belongs to the polysaccharide synthase family.</text>
</comment>
<evidence type="ECO:0000259" key="3">
    <source>
        <dbReference type="Pfam" id="PF02719"/>
    </source>
</evidence>
<dbReference type="Pfam" id="PF02719">
    <property type="entry name" value="Polysacc_synt_2"/>
    <property type="match status" value="1"/>
</dbReference>
<dbReference type="PANTHER" id="PTHR43318">
    <property type="entry name" value="UDP-N-ACETYLGLUCOSAMINE 4,6-DEHYDRATASE"/>
    <property type="match status" value="1"/>
</dbReference>
<feature type="transmembrane region" description="Helical" evidence="2">
    <location>
        <begin position="42"/>
        <end position="63"/>
    </location>
</feature>
<feature type="transmembrane region" description="Helical" evidence="2">
    <location>
        <begin position="75"/>
        <end position="97"/>
    </location>
</feature>
<dbReference type="CDD" id="cd05237">
    <property type="entry name" value="UDP_invert_4-6DH_SDR_e"/>
    <property type="match status" value="1"/>
</dbReference>
<keyword evidence="2" id="KW-0812">Transmembrane</keyword>
<dbReference type="Pfam" id="PF13727">
    <property type="entry name" value="CoA_binding_3"/>
    <property type="match status" value="1"/>
</dbReference>
<dbReference type="Proteomes" id="UP000295008">
    <property type="component" value="Unassembled WGS sequence"/>
</dbReference>
<comment type="caution">
    <text evidence="4">The sequence shown here is derived from an EMBL/GenBank/DDBJ whole genome shotgun (WGS) entry which is preliminary data.</text>
</comment>
<reference evidence="4 5" key="1">
    <citation type="submission" date="2019-03" db="EMBL/GenBank/DDBJ databases">
        <title>Genomic Encyclopedia of Type Strains, Phase IV (KMG-IV): sequencing the most valuable type-strain genomes for metagenomic binning, comparative biology and taxonomic classification.</title>
        <authorList>
            <person name="Goeker M."/>
        </authorList>
    </citation>
    <scope>NUCLEOTIDE SEQUENCE [LARGE SCALE GENOMIC DNA]</scope>
    <source>
        <strain evidence="4 5">LX-B</strain>
    </source>
</reference>
<feature type="domain" description="Polysaccharide biosynthesis protein CapD-like" evidence="3">
    <location>
        <begin position="290"/>
        <end position="572"/>
    </location>
</feature>
<dbReference type="InterPro" id="IPR003869">
    <property type="entry name" value="Polysac_CapD-like"/>
</dbReference>
<feature type="transmembrane region" description="Helical" evidence="2">
    <location>
        <begin position="12"/>
        <end position="30"/>
    </location>
</feature>
<evidence type="ECO:0000313" key="4">
    <source>
        <dbReference type="EMBL" id="TCL70773.1"/>
    </source>
</evidence>
<dbReference type="InterPro" id="IPR036291">
    <property type="entry name" value="NAD(P)-bd_dom_sf"/>
</dbReference>
<organism evidence="4 5">
    <name type="scientific">Hydrogenispora ethanolica</name>
    <dbReference type="NCBI Taxonomy" id="1082276"/>
    <lineage>
        <taxon>Bacteria</taxon>
        <taxon>Bacillati</taxon>
        <taxon>Bacillota</taxon>
        <taxon>Hydrogenispora</taxon>
    </lineage>
</organism>
<protein>
    <submittedName>
        <fullName evidence="4">FlaA1/EpsC-like NDP-sugar epimerase</fullName>
    </submittedName>
</protein>
<gene>
    <name evidence="4" type="ORF">EDC14_100991</name>
</gene>
<accession>A0A4R1RVS9</accession>
<name>A0A4R1RVS9_HYDET</name>
<keyword evidence="5" id="KW-1185">Reference proteome</keyword>